<gene>
    <name evidence="1" type="ORF">METZ01_LOCUS226136</name>
</gene>
<dbReference type="EMBL" id="UINC01054951">
    <property type="protein sequence ID" value="SVB73282.1"/>
    <property type="molecule type" value="Genomic_DNA"/>
</dbReference>
<name>A0A382GEJ5_9ZZZZ</name>
<sequence>MSGTGQNQNMIFFGTRGVHSNAGQGHFHCP</sequence>
<protein>
    <submittedName>
        <fullName evidence="1">Uncharacterized protein</fullName>
    </submittedName>
</protein>
<proteinExistence type="predicted"/>
<dbReference type="AlphaFoldDB" id="A0A382GEJ5"/>
<accession>A0A382GEJ5</accession>
<evidence type="ECO:0000313" key="1">
    <source>
        <dbReference type="EMBL" id="SVB73282.1"/>
    </source>
</evidence>
<reference evidence="1" key="1">
    <citation type="submission" date="2018-05" db="EMBL/GenBank/DDBJ databases">
        <authorList>
            <person name="Lanie J.A."/>
            <person name="Ng W.-L."/>
            <person name="Kazmierczak K.M."/>
            <person name="Andrzejewski T.M."/>
            <person name="Davidsen T.M."/>
            <person name="Wayne K.J."/>
            <person name="Tettelin H."/>
            <person name="Glass J.I."/>
            <person name="Rusch D."/>
            <person name="Podicherti R."/>
            <person name="Tsui H.-C.T."/>
            <person name="Winkler M.E."/>
        </authorList>
    </citation>
    <scope>NUCLEOTIDE SEQUENCE</scope>
</reference>
<organism evidence="1">
    <name type="scientific">marine metagenome</name>
    <dbReference type="NCBI Taxonomy" id="408172"/>
    <lineage>
        <taxon>unclassified sequences</taxon>
        <taxon>metagenomes</taxon>
        <taxon>ecological metagenomes</taxon>
    </lineage>
</organism>
<feature type="non-terminal residue" evidence="1">
    <location>
        <position position="30"/>
    </location>
</feature>